<protein>
    <submittedName>
        <fullName evidence="2">Uncharacterized protein</fullName>
    </submittedName>
</protein>
<comment type="caution">
    <text evidence="2">The sequence shown here is derived from an EMBL/GenBank/DDBJ whole genome shotgun (WGS) entry which is preliminary data.</text>
</comment>
<evidence type="ECO:0000313" key="3">
    <source>
        <dbReference type="Proteomes" id="UP000053923"/>
    </source>
</evidence>
<sequence>MSQVHYSEQSWNPLARTVELTEDRLRNGGRSTPLSELNLGAMAEAFQRGCWLGGGGSERPLQRLAHGTGVVPVTRVTGTTTPVRVRQAAEFAHRLGELAVWRCGGPDQVAALATLARAEGVPLWIARRIAPGPAGPIAVAVDRRLVRVDVWGPHAPAVRIRAPYGFRRDAPGLSQGLRLTIGDATAELELRRKLRRSKSSVEVRLPGQHWVLRRENAVSSRLLCNERPVALLERPPRRPVLEPGAVLRPLSPVRYESPDPLDAVMAQAFAVAFGLGDTTGWARFRSQRRPLDGGEPIALDDWWDRAWFSNLGNSSADNEPGGGDGWGGDGGGGGDSGGGDSGGGDSGGGGDGGGGGGGGGD</sequence>
<feature type="compositionally biased region" description="Gly residues" evidence="1">
    <location>
        <begin position="320"/>
        <end position="361"/>
    </location>
</feature>
<proteinExistence type="predicted"/>
<dbReference type="AlphaFoldDB" id="A0A101J5K4"/>
<dbReference type="Proteomes" id="UP000053923">
    <property type="component" value="Unassembled WGS sequence"/>
</dbReference>
<dbReference type="EMBL" id="LLZG01000421">
    <property type="protein sequence ID" value="KUL20625.1"/>
    <property type="molecule type" value="Genomic_DNA"/>
</dbReference>
<gene>
    <name evidence="2" type="ORF">ADL12_48530</name>
</gene>
<accession>A0A101J5K4</accession>
<feature type="region of interest" description="Disordered" evidence="1">
    <location>
        <begin position="313"/>
        <end position="361"/>
    </location>
</feature>
<evidence type="ECO:0000256" key="1">
    <source>
        <dbReference type="SAM" id="MobiDB-lite"/>
    </source>
</evidence>
<name>A0A101J5K4_9ACTN</name>
<dbReference type="RefSeq" id="WP_062715651.1">
    <property type="nucleotide sequence ID" value="NZ_LLZG01000421.1"/>
</dbReference>
<reference evidence="3" key="1">
    <citation type="submission" date="2015-10" db="EMBL/GenBank/DDBJ databases">
        <authorList>
            <person name="Ju K.-S."/>
            <person name="Doroghazi J.R."/>
            <person name="Metcalf W.W."/>
        </authorList>
    </citation>
    <scope>NUCLEOTIDE SEQUENCE [LARGE SCALE GENOMIC DNA]</scope>
    <source>
        <strain evidence="3">NRRL 3151</strain>
    </source>
</reference>
<evidence type="ECO:0000313" key="2">
    <source>
        <dbReference type="EMBL" id="KUL20625.1"/>
    </source>
</evidence>
<keyword evidence="3" id="KW-1185">Reference proteome</keyword>
<organism evidence="2 3">
    <name type="scientific">Streptomyces regalis</name>
    <dbReference type="NCBI Taxonomy" id="68262"/>
    <lineage>
        <taxon>Bacteria</taxon>
        <taxon>Bacillati</taxon>
        <taxon>Actinomycetota</taxon>
        <taxon>Actinomycetes</taxon>
        <taxon>Kitasatosporales</taxon>
        <taxon>Streptomycetaceae</taxon>
        <taxon>Streptomyces</taxon>
    </lineage>
</organism>